<evidence type="ECO:0000313" key="4">
    <source>
        <dbReference type="EMBL" id="KAK5984925.1"/>
    </source>
</evidence>
<dbReference type="InterPro" id="IPR001012">
    <property type="entry name" value="UBX_dom"/>
</dbReference>
<dbReference type="Proteomes" id="UP001331761">
    <property type="component" value="Unassembled WGS sequence"/>
</dbReference>
<dbReference type="AlphaFoldDB" id="A0AAN8G6X2"/>
<dbReference type="GO" id="GO:0005783">
    <property type="term" value="C:endoplasmic reticulum"/>
    <property type="evidence" value="ECO:0007669"/>
    <property type="project" value="TreeGrafter"/>
</dbReference>
<feature type="domain" description="UBX" evidence="3">
    <location>
        <begin position="265"/>
        <end position="331"/>
    </location>
</feature>
<feature type="region of interest" description="Disordered" evidence="2">
    <location>
        <begin position="166"/>
        <end position="185"/>
    </location>
</feature>
<feature type="region of interest" description="Disordered" evidence="2">
    <location>
        <begin position="121"/>
        <end position="156"/>
    </location>
</feature>
<evidence type="ECO:0000313" key="5">
    <source>
        <dbReference type="Proteomes" id="UP001331761"/>
    </source>
</evidence>
<dbReference type="SUPFAM" id="SSF54236">
    <property type="entry name" value="Ubiquitin-like"/>
    <property type="match status" value="1"/>
</dbReference>
<reference evidence="4 5" key="1">
    <citation type="submission" date="2019-10" db="EMBL/GenBank/DDBJ databases">
        <title>Assembly and Annotation for the nematode Trichostrongylus colubriformis.</title>
        <authorList>
            <person name="Martin J."/>
        </authorList>
    </citation>
    <scope>NUCLEOTIDE SEQUENCE [LARGE SCALE GENOMIC DNA]</scope>
    <source>
        <strain evidence="4">G859</strain>
        <tissue evidence="4">Whole worm</tissue>
    </source>
</reference>
<evidence type="ECO:0000259" key="3">
    <source>
        <dbReference type="PROSITE" id="PS50033"/>
    </source>
</evidence>
<dbReference type="PANTHER" id="PTHR46424:SF1">
    <property type="entry name" value="UBX DOMAIN-CONTAINING PROTEIN 4"/>
    <property type="match status" value="1"/>
</dbReference>
<dbReference type="InterPro" id="IPR029071">
    <property type="entry name" value="Ubiquitin-like_domsf"/>
</dbReference>
<gene>
    <name evidence="4" type="ORF">GCK32_000995</name>
</gene>
<sequence length="331" mass="37207">MKWFAGSVSTAVQVSRRNNALFIVFIESKNGKGEKMRDLWDKIEPSLFDCPIVGIHLMEGDEAAKQFAQIYPTPVLPASYFIDNLGKPIEVITLLKDLDYDGFFSKICNTVKAFNASVKPAPVQNDGGQQSSAASSNEVPATSSSPTSSASLEEKVQRAKMLLEQKRKAEEEAKREEEKRRELERISTGKLMQEAQQKRHEQELIEAAAQRRRDKIEAEKARERLKAQIKADREEREFRERRGRPVDASAGDMPTHRKMPKMEPVLSDRCRVQVRLPDGDNIVEEFASSDCLSALVDLIRQVGRTILVIKHAVALDDKSVSSLLRSMPPSS</sequence>
<comment type="caution">
    <text evidence="4">The sequence shown here is derived from an EMBL/GenBank/DDBJ whole genome shotgun (WGS) entry which is preliminary data.</text>
</comment>
<accession>A0AAN8G6X2</accession>
<dbReference type="PANTHER" id="PTHR46424">
    <property type="entry name" value="UBX DOMAIN-CONTAINING PROTEIN 4"/>
    <property type="match status" value="1"/>
</dbReference>
<evidence type="ECO:0000256" key="1">
    <source>
        <dbReference type="ARBA" id="ARBA00040925"/>
    </source>
</evidence>
<dbReference type="Gene3D" id="3.10.20.90">
    <property type="entry name" value="Phosphatidylinositol 3-kinase Catalytic Subunit, Chain A, domain 1"/>
    <property type="match status" value="1"/>
</dbReference>
<feature type="compositionally biased region" description="Polar residues" evidence="2">
    <location>
        <begin position="126"/>
        <end position="139"/>
    </location>
</feature>
<proteinExistence type="predicted"/>
<protein>
    <recommendedName>
        <fullName evidence="1">UBX domain-containing protein 4</fullName>
    </recommendedName>
</protein>
<keyword evidence="5" id="KW-1185">Reference proteome</keyword>
<evidence type="ECO:0000256" key="2">
    <source>
        <dbReference type="SAM" id="MobiDB-lite"/>
    </source>
</evidence>
<feature type="region of interest" description="Disordered" evidence="2">
    <location>
        <begin position="234"/>
        <end position="260"/>
    </location>
</feature>
<dbReference type="GO" id="GO:0036503">
    <property type="term" value="P:ERAD pathway"/>
    <property type="evidence" value="ECO:0007669"/>
    <property type="project" value="TreeGrafter"/>
</dbReference>
<dbReference type="EMBL" id="WIXE01002312">
    <property type="protein sequence ID" value="KAK5984925.1"/>
    <property type="molecule type" value="Genomic_DNA"/>
</dbReference>
<feature type="compositionally biased region" description="Basic and acidic residues" evidence="2">
    <location>
        <begin position="234"/>
        <end position="245"/>
    </location>
</feature>
<feature type="compositionally biased region" description="Low complexity" evidence="2">
    <location>
        <begin position="140"/>
        <end position="151"/>
    </location>
</feature>
<dbReference type="Pfam" id="PF00789">
    <property type="entry name" value="UBX"/>
    <property type="match status" value="1"/>
</dbReference>
<dbReference type="Pfam" id="PF23187">
    <property type="entry name" value="UBX7_N"/>
    <property type="match status" value="1"/>
</dbReference>
<dbReference type="PROSITE" id="PS50033">
    <property type="entry name" value="UBX"/>
    <property type="match status" value="1"/>
</dbReference>
<organism evidence="4 5">
    <name type="scientific">Trichostrongylus colubriformis</name>
    <name type="common">Black scour worm</name>
    <dbReference type="NCBI Taxonomy" id="6319"/>
    <lineage>
        <taxon>Eukaryota</taxon>
        <taxon>Metazoa</taxon>
        <taxon>Ecdysozoa</taxon>
        <taxon>Nematoda</taxon>
        <taxon>Chromadorea</taxon>
        <taxon>Rhabditida</taxon>
        <taxon>Rhabditina</taxon>
        <taxon>Rhabditomorpha</taxon>
        <taxon>Strongyloidea</taxon>
        <taxon>Trichostrongylidae</taxon>
        <taxon>Trichostrongylus</taxon>
    </lineage>
</organism>
<name>A0AAN8G6X2_TRICO</name>